<evidence type="ECO:0000313" key="4">
    <source>
        <dbReference type="EMBL" id="QJQ28941.1"/>
    </source>
</evidence>
<feature type="region of interest" description="Disordered" evidence="2">
    <location>
        <begin position="1"/>
        <end position="23"/>
    </location>
</feature>
<dbReference type="Gramene" id="TraesLDM3B03G01781580.1">
    <property type="protein sequence ID" value="TraesLDM3B03G01781580.1"/>
    <property type="gene ID" value="TraesLDM3B03G01781580"/>
</dbReference>
<dbReference type="InterPro" id="IPR003496">
    <property type="entry name" value="ABA_WDS"/>
</dbReference>
<dbReference type="PANTHER" id="PTHR33801:SF14">
    <property type="entry name" value="ABA_WDS INDUCED PROTEIN"/>
    <property type="match status" value="1"/>
</dbReference>
<dbReference type="Gramene" id="TraesSYM3B03G01807490.1">
    <property type="protein sequence ID" value="TraesSYM3B03G01807490.1"/>
    <property type="gene ID" value="TraesSYM3B03G01807490"/>
</dbReference>
<reference evidence="3" key="1">
    <citation type="journal article" date="2014" name="Science">
        <title>Structural and functional partitioning of bread wheat chromosome 3B.</title>
        <authorList>
            <person name="Choulet F."/>
            <person name="Alberti A."/>
            <person name="Theil S."/>
            <person name="Glover N."/>
            <person name="Barbe V."/>
            <person name="Daron J."/>
            <person name="Pingault L."/>
            <person name="Sourdille P."/>
            <person name="Couloux A."/>
            <person name="Paux E."/>
            <person name="Leroy P."/>
            <person name="Mangenot S."/>
            <person name="Guilhot N."/>
            <person name="Le Gouis J."/>
            <person name="Balfourier F."/>
            <person name="Alaux M."/>
            <person name="Jamilloux V."/>
            <person name="Poulain J."/>
            <person name="Durand C."/>
            <person name="Bellec A."/>
            <person name="Gaspin C."/>
            <person name="Safar J."/>
            <person name="Dolezel J."/>
            <person name="Rogers J."/>
            <person name="Vandepoele K."/>
            <person name="Aury J.M."/>
            <person name="Mayer K."/>
            <person name="Berges H."/>
            <person name="Quesneville H."/>
            <person name="Wincker P."/>
            <person name="Feuillet C."/>
        </authorList>
    </citation>
    <scope>NUCLEOTIDE SEQUENCE</scope>
</reference>
<dbReference type="Gramene" id="TraesSTA3B03G01772930.1">
    <property type="protein sequence ID" value="TraesSTA3B03G01772930.1"/>
    <property type="gene ID" value="TraesSTA3B03G01772930"/>
</dbReference>
<accession>A0A077RYH7</accession>
<dbReference type="Gramene" id="TraesCS3B02G578400.1">
    <property type="protein sequence ID" value="TraesCS3B02G578400.1"/>
    <property type="gene ID" value="TraesCS3B02G578400"/>
</dbReference>
<dbReference type="RefSeq" id="XP_044345809.1">
    <property type="nucleotide sequence ID" value="XM_044489874.1"/>
</dbReference>
<sequence>MAAYYNGSRPMSYSTTEESFDGGRTVYSTTTEECYDGGKLGHGTGYGHGQSHGNGGTNMYSNNTGIESSMYGHGGGGGGTTVYTTTADECFDSGRPGHGYGQGYGQNDGRAMSYTTTTTTESFGGGEQGQGYYKKEVTQHKNRERIGEAGALAAGGFALYEGYEAKKDPAHARKHQIEAGIAGAAALGAVGYAYHEHREQQQPSYGGKQVYRMPVHNSYCN</sequence>
<dbReference type="AlphaFoldDB" id="A0A077RYH7"/>
<dbReference type="Gramene" id="TraesPARA_EIv1.0_0905330.1">
    <property type="protein sequence ID" value="TraesPARA_EIv1.0_0905330.1.CDS"/>
    <property type="gene ID" value="TraesPARA_EIv1.0_0905330"/>
</dbReference>
<evidence type="ECO:0000256" key="1">
    <source>
        <dbReference type="ARBA" id="ARBA00007160"/>
    </source>
</evidence>
<dbReference type="Gramene" id="TraesJUL3B03G01799620.1">
    <property type="protein sequence ID" value="TraesJUL3B03G01799620.1"/>
    <property type="gene ID" value="TraesJUL3B03G01799620"/>
</dbReference>
<dbReference type="Gramene" id="TraesRN3B0101450400.1">
    <property type="protein sequence ID" value="TraesRN3B0101450400.1"/>
    <property type="gene ID" value="TraesRN3B0101450400"/>
</dbReference>
<dbReference type="EMBL" id="MK978168">
    <property type="protein sequence ID" value="QJQ28941.1"/>
    <property type="molecule type" value="mRNA"/>
</dbReference>
<evidence type="ECO:0000313" key="5">
    <source>
        <dbReference type="EnsemblPlants" id="TraesCS3B02G578400.1"/>
    </source>
</evidence>
<dbReference type="Gramene" id="TraesNOR3B03G01808210.1">
    <property type="protein sequence ID" value="TraesNOR3B03G01808210.1"/>
    <property type="gene ID" value="TraesNOR3B03G01808210"/>
</dbReference>
<keyword evidence="6" id="KW-1185">Reference proteome</keyword>
<dbReference type="PANTHER" id="PTHR33801">
    <property type="entry name" value="ABSCISIC STRESS-RIPENING PROTEIN 5"/>
    <property type="match status" value="1"/>
</dbReference>
<dbReference type="GeneID" id="123066886"/>
<dbReference type="Pfam" id="PF02496">
    <property type="entry name" value="ABA_WDS"/>
    <property type="match status" value="1"/>
</dbReference>
<evidence type="ECO:0000313" key="6">
    <source>
        <dbReference type="Proteomes" id="UP000019116"/>
    </source>
</evidence>
<proteinExistence type="evidence at transcript level"/>
<dbReference type="HOGENOM" id="CLU_127322_0_0_1"/>
<reference evidence="4" key="4">
    <citation type="submission" date="2019-05" db="EMBL/GenBank/DDBJ databases">
        <authorList>
            <person name="Ting Z."/>
        </authorList>
    </citation>
    <scope>NUCLEOTIDE SEQUENCE</scope>
    <source>
        <strain evidence="4">16</strain>
    </source>
</reference>
<comment type="similarity">
    <text evidence="1">Belongs to the abscisic acid and water stress-induced protein family.</text>
</comment>
<protein>
    <submittedName>
        <fullName evidence="4">ABA/WDS induced protein</fullName>
    </submittedName>
</protein>
<dbReference type="Proteomes" id="UP000019116">
    <property type="component" value="Chromosome 3B"/>
</dbReference>
<dbReference type="STRING" id="4565.A0A077RYH7"/>
<organism evidence="5">
    <name type="scientific">Triticum aestivum</name>
    <name type="common">Wheat</name>
    <dbReference type="NCBI Taxonomy" id="4565"/>
    <lineage>
        <taxon>Eukaryota</taxon>
        <taxon>Viridiplantae</taxon>
        <taxon>Streptophyta</taxon>
        <taxon>Embryophyta</taxon>
        <taxon>Tracheophyta</taxon>
        <taxon>Spermatophyta</taxon>
        <taxon>Magnoliopsida</taxon>
        <taxon>Liliopsida</taxon>
        <taxon>Poales</taxon>
        <taxon>Poaceae</taxon>
        <taxon>BOP clade</taxon>
        <taxon>Pooideae</taxon>
        <taxon>Triticodae</taxon>
        <taxon>Triticeae</taxon>
        <taxon>Triticinae</taxon>
        <taxon>Triticum</taxon>
    </lineage>
</organism>
<reference evidence="5" key="2">
    <citation type="submission" date="2018-08" db="EMBL/GenBank/DDBJ databases">
        <authorList>
            <person name="Rossello M."/>
        </authorList>
    </citation>
    <scope>NUCLEOTIDE SEQUENCE [LARGE SCALE GENOMIC DNA]</scope>
    <source>
        <strain evidence="5">cv. Chinese Spring</strain>
    </source>
</reference>
<name>A0A077RYH7_WHEAT</name>
<dbReference type="eggNOG" id="ENOG502R61H">
    <property type="taxonomic scope" value="Eukaryota"/>
</dbReference>
<dbReference type="Gramene" id="TraesCAD_scaffold_037483_01G000400.1">
    <property type="protein sequence ID" value="TraesCAD_scaffold_037483_01G000400.1"/>
    <property type="gene ID" value="TraesCAD_scaffold_037483_01G000400"/>
</dbReference>
<evidence type="ECO:0000256" key="2">
    <source>
        <dbReference type="SAM" id="MobiDB-lite"/>
    </source>
</evidence>
<dbReference type="Gramene" id="TraesJAG3B03G01790550.1">
    <property type="protein sequence ID" value="TraesJAG3B03G01790550.1"/>
    <property type="gene ID" value="TraesJAG3B03G01790550"/>
</dbReference>
<evidence type="ECO:0000313" key="3">
    <source>
        <dbReference type="EMBL" id="CDM85967.1"/>
    </source>
</evidence>
<gene>
    <name evidence="5" type="primary">LOC123066886</name>
    <name evidence="4" type="synonym">ASR</name>
    <name evidence="3" type="ORF">TRAES_3BF072300190CFD_c1</name>
</gene>
<dbReference type="Gramene" id="TraesCLE_scaffold_012883_01G000200.1">
    <property type="protein sequence ID" value="TraesCLE_scaffold_012883_01G000200.1"/>
    <property type="gene ID" value="TraesCLE_scaffold_012883_01G000200"/>
</dbReference>
<dbReference type="Gramene" id="TraesARI3B03G01815050.1">
    <property type="protein sequence ID" value="TraesARI3B03G01815050.1"/>
    <property type="gene ID" value="TraesARI3B03G01815050"/>
</dbReference>
<reference evidence="5" key="3">
    <citation type="submission" date="2018-10" db="UniProtKB">
        <authorList>
            <consortium name="EnsemblPlants"/>
        </authorList>
    </citation>
    <scope>IDENTIFICATION</scope>
</reference>
<dbReference type="PaxDb" id="4565-Traes_3B_40A2A97DF.1"/>
<dbReference type="EMBL" id="HG670306">
    <property type="protein sequence ID" value="CDM85967.1"/>
    <property type="molecule type" value="Genomic_DNA"/>
</dbReference>
<dbReference type="OrthoDB" id="688170at2759"/>
<dbReference type="EnsemblPlants" id="TraesCS3B02G578400.1">
    <property type="protein sequence ID" value="TraesCS3B02G578400.1"/>
    <property type="gene ID" value="TraesCS3B02G578400"/>
</dbReference>
<accession>A0A9R1FSH3</accession>
<dbReference type="Gramene" id="TraesMAC3B03G01783580.1">
    <property type="protein sequence ID" value="TraesMAC3B03G01783580.1"/>
    <property type="gene ID" value="TraesMAC3B03G01783580"/>
</dbReference>
<dbReference type="Gramene" id="TraesCS3B03G1445100.1">
    <property type="protein sequence ID" value="TraesCS3B03G1445100.1.CDS"/>
    <property type="gene ID" value="TraesCS3B03G1445100"/>
</dbReference>
<dbReference type="Gramene" id="TraesROB_scaffold_065288_01G000200.1">
    <property type="protein sequence ID" value="TraesROB_scaffold_065288_01G000200.1"/>
    <property type="gene ID" value="TraesROB_scaffold_065288_01G000200"/>
</dbReference>